<dbReference type="OrthoDB" id="197041at2"/>
<sequence>MSDRLLKVAEVAERLGVTERFVRRLIAERRIEYVKAGTHVRIKEEALTAYIDESTVVPIRMGLHGNGLVA</sequence>
<evidence type="ECO:0000259" key="1">
    <source>
        <dbReference type="Pfam" id="PF12728"/>
    </source>
</evidence>
<protein>
    <submittedName>
        <fullName evidence="2">Helix-turn-helix domain-containing protein</fullName>
    </submittedName>
</protein>
<dbReference type="KEGG" id="daur:Daura_48670"/>
<name>A0A9Q9IJK4_9ACTN</name>
<proteinExistence type="predicted"/>
<dbReference type="GO" id="GO:0003677">
    <property type="term" value="F:DNA binding"/>
    <property type="evidence" value="ECO:0007669"/>
    <property type="project" value="InterPro"/>
</dbReference>
<dbReference type="RefSeq" id="WP_033364208.1">
    <property type="nucleotide sequence ID" value="NZ_CP073767.1"/>
</dbReference>
<dbReference type="InterPro" id="IPR010093">
    <property type="entry name" value="SinI_DNA-bd"/>
</dbReference>
<keyword evidence="3" id="KW-1185">Reference proteome</keyword>
<evidence type="ECO:0000313" key="3">
    <source>
        <dbReference type="Proteomes" id="UP001058003"/>
    </source>
</evidence>
<dbReference type="Pfam" id="PF12728">
    <property type="entry name" value="HTH_17"/>
    <property type="match status" value="1"/>
</dbReference>
<dbReference type="NCBIfam" id="TIGR01764">
    <property type="entry name" value="excise"/>
    <property type="match status" value="1"/>
</dbReference>
<evidence type="ECO:0000313" key="2">
    <source>
        <dbReference type="EMBL" id="UWZ54253.1"/>
    </source>
</evidence>
<dbReference type="InterPro" id="IPR041657">
    <property type="entry name" value="HTH_17"/>
</dbReference>
<dbReference type="EMBL" id="CP073767">
    <property type="protein sequence ID" value="UWZ54253.1"/>
    <property type="molecule type" value="Genomic_DNA"/>
</dbReference>
<gene>
    <name evidence="2" type="ORF">Daura_48670</name>
</gene>
<dbReference type="InterPro" id="IPR009061">
    <property type="entry name" value="DNA-bd_dom_put_sf"/>
</dbReference>
<dbReference type="SUPFAM" id="SSF46955">
    <property type="entry name" value="Putative DNA-binding domain"/>
    <property type="match status" value="1"/>
</dbReference>
<dbReference type="AlphaFoldDB" id="A0A9Q9IJK4"/>
<organism evidence="2 3">
    <name type="scientific">Dactylosporangium aurantiacum</name>
    <dbReference type="NCBI Taxonomy" id="35754"/>
    <lineage>
        <taxon>Bacteria</taxon>
        <taxon>Bacillati</taxon>
        <taxon>Actinomycetota</taxon>
        <taxon>Actinomycetes</taxon>
        <taxon>Micromonosporales</taxon>
        <taxon>Micromonosporaceae</taxon>
        <taxon>Dactylosporangium</taxon>
    </lineage>
</organism>
<dbReference type="Proteomes" id="UP001058003">
    <property type="component" value="Chromosome"/>
</dbReference>
<accession>A0A9Q9IJK4</accession>
<reference evidence="2" key="1">
    <citation type="submission" date="2021-04" db="EMBL/GenBank/DDBJ databases">
        <title>Dactylosporangium aurantiacum NRRL B-8018 full assembly.</title>
        <authorList>
            <person name="Hartkoorn R.C."/>
            <person name="Beaudoing E."/>
            <person name="Hot D."/>
        </authorList>
    </citation>
    <scope>NUCLEOTIDE SEQUENCE</scope>
    <source>
        <strain evidence="2">NRRL B-8018</strain>
    </source>
</reference>
<feature type="domain" description="Helix-turn-helix" evidence="1">
    <location>
        <begin position="5"/>
        <end position="53"/>
    </location>
</feature>